<reference evidence="2" key="1">
    <citation type="submission" date="2020-02" db="EMBL/GenBank/DDBJ databases">
        <authorList>
            <person name="Scholz U."/>
            <person name="Mascher M."/>
            <person name="Fiebig A."/>
        </authorList>
    </citation>
    <scope>NUCLEOTIDE SEQUENCE</scope>
</reference>
<feature type="region of interest" description="Disordered" evidence="1">
    <location>
        <begin position="1"/>
        <end position="51"/>
    </location>
</feature>
<evidence type="ECO:0000313" key="3">
    <source>
        <dbReference type="Proteomes" id="UP000663760"/>
    </source>
</evidence>
<proteinExistence type="predicted"/>
<dbReference type="PANTHER" id="PTHR34958:SF1">
    <property type="entry name" value="ARMADILLO-LIKE HELICAL DOMAIN-CONTAINING PROTEIN"/>
    <property type="match status" value="1"/>
</dbReference>
<sequence length="1211" mass="135867">MSREEQLQGSKRVLGGSPSLGSPVRSRLYGAVGPSPRKQLQRSGQLGKKPPEPLRRAVAECLSSSVLNVHGSASAVTSEATRTLRDYIASPSTTDLAYYVLLEHAIAERERSPTVISRCVGLLKRYLLRYVPKIETLRQIDNFCSNSIAECDSLSNRGMALASSSTSGSVYSLPANNFVSPSLVKSLNYVRSLVARHIPRLSFPQVTPSQSSNAGNQSLQTLSTLLSRSFNSNLSPESVHSHEIPERKEVLRPSTLDLSSRERMKAGGNDHYIYSDLLKWRWAGAREQSSSIMVSGESNLRPRDSQIHGFLEVGAAALLVGESETKAEPWKYSDRRSIPDMDQLFQPSSVIMANDLASSHHHLRAITASKRMRPSPQQFWHVFYSPSFYYLLNSMVNVPVSTFSPRARALFQYRYYSEQQPLRLNPAEISDVIAAVCSESSSPTANLMTPTPSSRLNNHSGRPYTDVAVNVLIKLVMDMYVMDSGSAAPLTLTMLEDMLLSRRVVSRVRAFDIILNLGIHAHLLEPVFPENPPYLGENEPLGFQFDKEKQLTFRKRDSESDMEQYSSAINNFESWLLVILFENLFLLVQMEEKEEIVWASALSCLFYFVCDRGKIQRNRLEGLDIRVIKTLLEISRVHAWAQIVRSKLICMFTNMFYRLSDVPTFLVEQVDLIGGMDFICLEYSHASSREEKRDLFSVLFDYVLQQINDNYMSTGASYNFEDMQYLATMLTLAEAPEAFYIAIKHGVEGIGEILRRSIASALSRSPNFERLNMLLEKIVWKLDGIVSSFTHLDPEFSYLIRASKSDKSFISIELGNPESDVSMQAKLSWATLHALLHSERPAYRHNGYIWLVELLVSEISDEGNKSIWLNVKNFQQQIGISGSQESSFSSVPLSICVFYGLLNSKLNEIRWGFLFVLEKLLMRCKLLLDEKELQHMSSIETSDHDNTRIRLEKANAVIDIMSSALALVFQKNETDRTNILKMCDILFSQLCLRVLPTDTMPFGNLRSKTEMSDTDADLPHEKIIQDGELFGEIDATSGLEQGRLLCDTSSIAALLLRGCAVVPMQLIARVPTSLFYWPLIQLAGAATDDIALGLAVGSKGRGNLEGAASDIRAALLLLLIGKCSADPAAFLEVGGEEFFRELLDDTDSRVAYYSSAFLLKRMMMKEPDKYQRMLQSLIVKAQQCNNEKLLENPYLQLCGILQLSNDLGNLP</sequence>
<dbReference type="Proteomes" id="UP000663760">
    <property type="component" value="Chromosome 1"/>
</dbReference>
<gene>
    <name evidence="2" type="ORF">SI8410_01001651</name>
</gene>
<dbReference type="PANTHER" id="PTHR34958">
    <property type="entry name" value="CONDITIONAL LOSS-OF-GROWTH 1"/>
    <property type="match status" value="1"/>
</dbReference>
<dbReference type="EMBL" id="LR746264">
    <property type="protein sequence ID" value="CAA7389652.1"/>
    <property type="molecule type" value="Genomic_DNA"/>
</dbReference>
<name>A0A7I8JZY3_SPIIN</name>
<accession>A0A7I8JZY3</accession>
<protein>
    <submittedName>
        <fullName evidence="2">Uncharacterized protein</fullName>
    </submittedName>
</protein>
<evidence type="ECO:0000313" key="2">
    <source>
        <dbReference type="EMBL" id="CAA7389652.1"/>
    </source>
</evidence>
<dbReference type="AlphaFoldDB" id="A0A7I8JZY3"/>
<keyword evidence="3" id="KW-1185">Reference proteome</keyword>
<dbReference type="OrthoDB" id="1905883at2759"/>
<evidence type="ECO:0000256" key="1">
    <source>
        <dbReference type="SAM" id="MobiDB-lite"/>
    </source>
</evidence>
<organism evidence="2 3">
    <name type="scientific">Spirodela intermedia</name>
    <name type="common">Intermediate duckweed</name>
    <dbReference type="NCBI Taxonomy" id="51605"/>
    <lineage>
        <taxon>Eukaryota</taxon>
        <taxon>Viridiplantae</taxon>
        <taxon>Streptophyta</taxon>
        <taxon>Embryophyta</taxon>
        <taxon>Tracheophyta</taxon>
        <taxon>Spermatophyta</taxon>
        <taxon>Magnoliopsida</taxon>
        <taxon>Liliopsida</taxon>
        <taxon>Araceae</taxon>
        <taxon>Lemnoideae</taxon>
        <taxon>Spirodela</taxon>
    </lineage>
</organism>